<evidence type="ECO:0000256" key="2">
    <source>
        <dbReference type="SAM" id="Phobius"/>
    </source>
</evidence>
<proteinExistence type="predicted"/>
<feature type="signal peptide" evidence="3">
    <location>
        <begin position="1"/>
        <end position="26"/>
    </location>
</feature>
<organism evidence="4 5">
    <name type="scientific">Hevea brasiliensis</name>
    <name type="common">Para rubber tree</name>
    <name type="synonym">Siphonia brasiliensis</name>
    <dbReference type="NCBI Taxonomy" id="3981"/>
    <lineage>
        <taxon>Eukaryota</taxon>
        <taxon>Viridiplantae</taxon>
        <taxon>Streptophyta</taxon>
        <taxon>Embryophyta</taxon>
        <taxon>Tracheophyta</taxon>
        <taxon>Spermatophyta</taxon>
        <taxon>Magnoliopsida</taxon>
        <taxon>eudicotyledons</taxon>
        <taxon>Gunneridae</taxon>
        <taxon>Pentapetalae</taxon>
        <taxon>rosids</taxon>
        <taxon>fabids</taxon>
        <taxon>Malpighiales</taxon>
        <taxon>Euphorbiaceae</taxon>
        <taxon>Crotonoideae</taxon>
        <taxon>Micrandreae</taxon>
        <taxon>Hevea</taxon>
    </lineage>
</organism>
<name>A0ABQ9M7B1_HEVBR</name>
<feature type="chain" id="PRO_5047047839" evidence="3">
    <location>
        <begin position="27"/>
        <end position="86"/>
    </location>
</feature>
<evidence type="ECO:0000313" key="4">
    <source>
        <dbReference type="EMBL" id="KAJ9175543.1"/>
    </source>
</evidence>
<evidence type="ECO:0000256" key="3">
    <source>
        <dbReference type="SAM" id="SignalP"/>
    </source>
</evidence>
<feature type="transmembrane region" description="Helical" evidence="2">
    <location>
        <begin position="53"/>
        <end position="73"/>
    </location>
</feature>
<keyword evidence="5" id="KW-1185">Reference proteome</keyword>
<keyword evidence="2" id="KW-1133">Transmembrane helix</keyword>
<keyword evidence="3" id="KW-0732">Signal</keyword>
<keyword evidence="2" id="KW-0812">Transmembrane</keyword>
<evidence type="ECO:0000256" key="1">
    <source>
        <dbReference type="SAM" id="MobiDB-lite"/>
    </source>
</evidence>
<keyword evidence="2" id="KW-0472">Membrane</keyword>
<reference evidence="4 5" key="1">
    <citation type="journal article" date="2023" name="Plant Biotechnol. J.">
        <title>Chromosome-level wild Hevea brasiliensis genome provides new tools for genomic-assisted breeding and valuable loci to elevate rubber yield.</title>
        <authorList>
            <person name="Cheng H."/>
            <person name="Song X."/>
            <person name="Hu Y."/>
            <person name="Wu T."/>
            <person name="Yang Q."/>
            <person name="An Z."/>
            <person name="Feng S."/>
            <person name="Deng Z."/>
            <person name="Wu W."/>
            <person name="Zeng X."/>
            <person name="Tu M."/>
            <person name="Wang X."/>
            <person name="Huang H."/>
        </authorList>
    </citation>
    <scope>NUCLEOTIDE SEQUENCE [LARGE SCALE GENOMIC DNA]</scope>
    <source>
        <strain evidence="4">MT/VB/25A 57/8</strain>
    </source>
</reference>
<feature type="region of interest" description="Disordered" evidence="1">
    <location>
        <begin position="27"/>
        <end position="49"/>
    </location>
</feature>
<accession>A0ABQ9M7B1</accession>
<dbReference type="Proteomes" id="UP001174677">
    <property type="component" value="Chromosome 8"/>
</dbReference>
<sequence length="86" mass="9231">MARNQKLCFFLLPLLHFCTNFSTSFATKSAPAPAPDVTKPAPHSAPAPAPERGGIVIGTLAGTGMLAFGGFMYRTRRNNIRRARLG</sequence>
<protein>
    <submittedName>
        <fullName evidence="4">Uncharacterized protein</fullName>
    </submittedName>
</protein>
<gene>
    <name evidence="4" type="ORF">P3X46_014089</name>
</gene>
<comment type="caution">
    <text evidence="4">The sequence shown here is derived from an EMBL/GenBank/DDBJ whole genome shotgun (WGS) entry which is preliminary data.</text>
</comment>
<evidence type="ECO:0000313" key="5">
    <source>
        <dbReference type="Proteomes" id="UP001174677"/>
    </source>
</evidence>
<dbReference type="EMBL" id="JARPOI010000008">
    <property type="protein sequence ID" value="KAJ9175543.1"/>
    <property type="molecule type" value="Genomic_DNA"/>
</dbReference>